<reference evidence="4 5" key="1">
    <citation type="submission" date="2023-08" db="EMBL/GenBank/DDBJ databases">
        <title>Oxalobacteraceae gen .nov., isolated from river sludge outside the plant.</title>
        <authorList>
            <person name="Zhao S.Y."/>
        </authorList>
    </citation>
    <scope>NUCLEOTIDE SEQUENCE [LARGE SCALE GENOMIC DNA]</scope>
    <source>
        <strain evidence="4 5">R-40</strain>
    </source>
</reference>
<dbReference type="EMBL" id="JAUYVH010000008">
    <property type="protein sequence ID" value="MDQ9171281.1"/>
    <property type="molecule type" value="Genomic_DNA"/>
</dbReference>
<dbReference type="Pfam" id="PF11906">
    <property type="entry name" value="DUF3426"/>
    <property type="match status" value="1"/>
</dbReference>
<dbReference type="RefSeq" id="WP_338437220.1">
    <property type="nucleotide sequence ID" value="NZ_JAUYVH010000008.1"/>
</dbReference>
<evidence type="ECO:0000256" key="1">
    <source>
        <dbReference type="SAM" id="MobiDB-lite"/>
    </source>
</evidence>
<protein>
    <submittedName>
        <fullName evidence="4">DUF3426 domain-containing protein</fullName>
    </submittedName>
</protein>
<keyword evidence="2" id="KW-0812">Transmembrane</keyword>
<comment type="caution">
    <text evidence="4">The sequence shown here is derived from an EMBL/GenBank/DDBJ whole genome shotgun (WGS) entry which is preliminary data.</text>
</comment>
<proteinExistence type="predicted"/>
<evidence type="ECO:0000259" key="3">
    <source>
        <dbReference type="Pfam" id="PF13719"/>
    </source>
</evidence>
<dbReference type="InterPro" id="IPR021834">
    <property type="entry name" value="DUF3426"/>
</dbReference>
<evidence type="ECO:0000313" key="4">
    <source>
        <dbReference type="EMBL" id="MDQ9171281.1"/>
    </source>
</evidence>
<dbReference type="Pfam" id="PF13719">
    <property type="entry name" value="Zn_ribbon_5"/>
    <property type="match status" value="1"/>
</dbReference>
<keyword evidence="2" id="KW-0472">Membrane</keyword>
<organism evidence="4 5">
    <name type="scientific">Keguizhuia sedimenti</name>
    <dbReference type="NCBI Taxonomy" id="3064264"/>
    <lineage>
        <taxon>Bacteria</taxon>
        <taxon>Pseudomonadati</taxon>
        <taxon>Pseudomonadota</taxon>
        <taxon>Betaproteobacteria</taxon>
        <taxon>Burkholderiales</taxon>
        <taxon>Oxalobacteraceae</taxon>
        <taxon>Keguizhuia</taxon>
    </lineage>
</organism>
<accession>A0ABU1BQK1</accession>
<dbReference type="NCBIfam" id="TIGR02098">
    <property type="entry name" value="MJ0042_CXXC"/>
    <property type="match status" value="1"/>
</dbReference>
<gene>
    <name evidence="4" type="ORF">Q8A64_12775</name>
</gene>
<dbReference type="Proteomes" id="UP001225596">
    <property type="component" value="Unassembled WGS sequence"/>
</dbReference>
<evidence type="ECO:0000313" key="5">
    <source>
        <dbReference type="Proteomes" id="UP001225596"/>
    </source>
</evidence>
<feature type="region of interest" description="Disordered" evidence="1">
    <location>
        <begin position="174"/>
        <end position="222"/>
    </location>
</feature>
<feature type="transmembrane region" description="Helical" evidence="2">
    <location>
        <begin position="256"/>
        <end position="277"/>
    </location>
</feature>
<feature type="compositionally biased region" description="Basic residues" evidence="1">
    <location>
        <begin position="212"/>
        <end position="222"/>
    </location>
</feature>
<keyword evidence="2" id="KW-1133">Transmembrane helix</keyword>
<feature type="domain" description="Zinc finger/thioredoxin putative" evidence="3">
    <location>
        <begin position="3"/>
        <end position="38"/>
    </location>
</feature>
<evidence type="ECO:0000256" key="2">
    <source>
        <dbReference type="SAM" id="Phobius"/>
    </source>
</evidence>
<dbReference type="InterPro" id="IPR011723">
    <property type="entry name" value="Znf/thioredoxin_put"/>
</dbReference>
<sequence>MALATRCPHCKTTFRVAHDQLKLRAGLVRCGACKEIFNGVEHLLRPEEMEQVLAAPGPEATPPQAKTIPSPDAAKENAVSAPLSPEDEQSTPAVEASRQDESQENDVGSAAIEDNSAHLASMPEQGQPLAVVASGITSSEEAPADPNVNDPLQRMTLMDVTAFHAHYSEHEAIEENGTPSQTAGWSEAAEDNTANTDQGDEISQAIDDLKSKPWRRAKPRKKRLGLMDDAAKRGKAEPRFMAHARRQKRYGKTLRIAMGAGSGVLFAVLLLQGVFAFRDMIAAKLPQYRPILTSLCVQVGCQVQLPTQIDKVSIESSELQSLPSSPSKFTLVALLRNQATIDQAWPHLELTLNDANEKPVARKVFRPGDYLVSPQVALTGFPHQSEQQIRISFEMLQLKASGYRLYLFYP</sequence>
<feature type="region of interest" description="Disordered" evidence="1">
    <location>
        <begin position="56"/>
        <end position="108"/>
    </location>
</feature>
<name>A0ABU1BQK1_9BURK</name>
<keyword evidence="5" id="KW-1185">Reference proteome</keyword>